<proteinExistence type="predicted"/>
<organism evidence="1 2">
    <name type="scientific">Acetobacter tropicalis NBRC 101654</name>
    <dbReference type="NCBI Taxonomy" id="749388"/>
    <lineage>
        <taxon>Bacteria</taxon>
        <taxon>Pseudomonadati</taxon>
        <taxon>Pseudomonadota</taxon>
        <taxon>Alphaproteobacteria</taxon>
        <taxon>Acetobacterales</taxon>
        <taxon>Acetobacteraceae</taxon>
        <taxon>Acetobacter</taxon>
    </lineage>
</organism>
<dbReference type="Proteomes" id="UP000004319">
    <property type="component" value="Unassembled WGS sequence"/>
</dbReference>
<accession>F7VI21</accession>
<reference evidence="1 2" key="1">
    <citation type="journal article" date="2011" name="Biochem. Biophys. Res. Commun.">
        <title>Increased number of Arginine-based salt bridges contributes to the thermotolerance of thermotolerant acetic acid bacteria, Acetobacter tropicalis SKU1100.</title>
        <authorList>
            <person name="Matsutani M."/>
            <person name="Hirakawa H."/>
            <person name="Nishikura M."/>
            <person name="Soemphol W."/>
            <person name="Ali I.A.I."/>
            <person name="Yakushi T."/>
            <person name="Matsushita K."/>
        </authorList>
    </citation>
    <scope>NUCLEOTIDE SEQUENCE [LARGE SCALE GENOMIC DNA]</scope>
    <source>
        <strain evidence="1 2">NBRC 101654</strain>
    </source>
</reference>
<evidence type="ECO:0000313" key="2">
    <source>
        <dbReference type="Proteomes" id="UP000004319"/>
    </source>
</evidence>
<comment type="caution">
    <text evidence="1">The sequence shown here is derived from an EMBL/GenBank/DDBJ whole genome shotgun (WGS) entry which is preliminary data.</text>
</comment>
<name>F7VI21_9PROT</name>
<sequence>MRWSIEQGTHRGEALQLRWGNIDLQHRTLKLGGQSGKI</sequence>
<dbReference type="EMBL" id="BABS01000152">
    <property type="protein sequence ID" value="GAA10016.1"/>
    <property type="molecule type" value="Genomic_DNA"/>
</dbReference>
<dbReference type="AlphaFoldDB" id="F7VI21"/>
<evidence type="ECO:0000313" key="1">
    <source>
        <dbReference type="EMBL" id="GAA10016.1"/>
    </source>
</evidence>
<gene>
    <name evidence="1" type="ORF">ATPR_3020</name>
</gene>
<protein>
    <submittedName>
        <fullName evidence="1">Uncharacterized protein</fullName>
    </submittedName>
</protein>